<dbReference type="Proteomes" id="UP000000383">
    <property type="component" value="Chromosome"/>
</dbReference>
<evidence type="ECO:0000313" key="2">
    <source>
        <dbReference type="Proteomes" id="UP000000383"/>
    </source>
</evidence>
<dbReference type="eggNOG" id="ENOG5030JTN">
    <property type="taxonomic scope" value="Bacteria"/>
</dbReference>
<dbReference type="InterPro" id="IPR037079">
    <property type="entry name" value="AF2212/PG0164-like_sf"/>
</dbReference>
<sequence length="103" mass="11728">MIDINFTFIGKCWLWQGKGTWHFITLPQDKSEEIKFFSDNHFGKRRGWGSVRVSANIGGTIWETSIFPSGSLEAYILPIKAEVRKKQKIVAGDDVEVLLQISI</sequence>
<name>D7DMY6_METV0</name>
<proteinExistence type="predicted"/>
<dbReference type="RefSeq" id="WP_013147241.1">
    <property type="nucleotide sequence ID" value="NC_014207.1"/>
</dbReference>
<gene>
    <name evidence="1" type="ordered locus">M301_0541</name>
</gene>
<dbReference type="Gene3D" id="2.40.30.100">
    <property type="entry name" value="AF2212/PG0164-like"/>
    <property type="match status" value="1"/>
</dbReference>
<protein>
    <recommendedName>
        <fullName evidence="3">DUF1905 domain-containing protein</fullName>
    </recommendedName>
</protein>
<dbReference type="STRING" id="666681.M301_0541"/>
<dbReference type="InterPro" id="IPR015018">
    <property type="entry name" value="DUF1905"/>
</dbReference>
<dbReference type="KEGG" id="meh:M301_0541"/>
<reference evidence="1 2" key="2">
    <citation type="journal article" date="2011" name="J. Bacteriol.">
        <title>Genomes of three methylotrophs from a single niche uncover genetic and metabolic divergence of Methylophilaceae.</title>
        <authorList>
            <person name="Lapidus A."/>
            <person name="Clum A."/>
            <person name="Labutti K."/>
            <person name="Kaluzhnaya M.G."/>
            <person name="Lim S."/>
            <person name="Beck D.A."/>
            <person name="Glavina Del Rio T."/>
            <person name="Nolan M."/>
            <person name="Mavromatis K."/>
            <person name="Huntemann M."/>
            <person name="Lucas S."/>
            <person name="Lidstrom M.E."/>
            <person name="Ivanova N."/>
            <person name="Chistoserdova L."/>
        </authorList>
    </citation>
    <scope>NUCLEOTIDE SEQUENCE [LARGE SCALE GENOMIC DNA]</scope>
    <source>
        <strain evidence="1 2">301</strain>
    </source>
</reference>
<evidence type="ECO:0000313" key="1">
    <source>
        <dbReference type="EMBL" id="ADI28925.1"/>
    </source>
</evidence>
<dbReference type="AlphaFoldDB" id="D7DMY6"/>
<dbReference type="Pfam" id="PF08922">
    <property type="entry name" value="DUF1905"/>
    <property type="match status" value="1"/>
</dbReference>
<evidence type="ECO:0008006" key="3">
    <source>
        <dbReference type="Google" id="ProtNLM"/>
    </source>
</evidence>
<organism evidence="1 2">
    <name type="scientific">Methylotenera versatilis (strain 301)</name>
    <dbReference type="NCBI Taxonomy" id="666681"/>
    <lineage>
        <taxon>Bacteria</taxon>
        <taxon>Pseudomonadati</taxon>
        <taxon>Pseudomonadota</taxon>
        <taxon>Betaproteobacteria</taxon>
        <taxon>Nitrosomonadales</taxon>
        <taxon>Methylophilaceae</taxon>
        <taxon>Methylotenera</taxon>
    </lineage>
</organism>
<dbReference type="HOGENOM" id="CLU_154638_1_1_4"/>
<reference evidence="2" key="1">
    <citation type="submission" date="2010-05" db="EMBL/GenBank/DDBJ databases">
        <title>Complete sequence of Methylotenera sp. 301.</title>
        <authorList>
            <person name="Lucas S."/>
            <person name="Copeland A."/>
            <person name="Lapidus A."/>
            <person name="Cheng J.-F."/>
            <person name="Bruce D."/>
            <person name="Goodwin L."/>
            <person name="Pitluck S."/>
            <person name="Clum A."/>
            <person name="Land M."/>
            <person name="Hauser L."/>
            <person name="Kyrpides N."/>
            <person name="Ivanova N."/>
            <person name="Chistoservova L."/>
            <person name="Kalyuzhnaya M."/>
            <person name="Woyke T."/>
        </authorList>
    </citation>
    <scope>NUCLEOTIDE SEQUENCE [LARGE SCALE GENOMIC DNA]</scope>
    <source>
        <strain evidence="2">301</strain>
    </source>
</reference>
<keyword evidence="2" id="KW-1185">Reference proteome</keyword>
<dbReference type="EMBL" id="CP002056">
    <property type="protein sequence ID" value="ADI28925.1"/>
    <property type="molecule type" value="Genomic_DNA"/>
</dbReference>
<dbReference type="SUPFAM" id="SSF141694">
    <property type="entry name" value="AF2212/PG0164-like"/>
    <property type="match status" value="1"/>
</dbReference>
<accession>D7DMY6</accession>